<keyword evidence="3 7" id="KW-0479">Metal-binding</keyword>
<dbReference type="AlphaFoldDB" id="A0A1X6YIH5"/>
<dbReference type="PANTHER" id="PTHR47870:SF1">
    <property type="entry name" value="CYTOCHROME C-TYPE BIOGENESIS PROTEIN CCMH"/>
    <property type="match status" value="1"/>
</dbReference>
<keyword evidence="5" id="KW-0201">Cytochrome c-type biogenesis</keyword>
<gene>
    <name evidence="9" type="primary">ccmH_1</name>
    <name evidence="9" type="ORF">ROH8110_00875</name>
</gene>
<evidence type="ECO:0000259" key="8">
    <source>
        <dbReference type="Pfam" id="PF03918"/>
    </source>
</evidence>
<dbReference type="InterPro" id="IPR005616">
    <property type="entry name" value="CcmH/CycL/Ccl2/NrfF_N"/>
</dbReference>
<keyword evidence="6 7" id="KW-0408">Iron</keyword>
<dbReference type="GO" id="GO:0005886">
    <property type="term" value="C:plasma membrane"/>
    <property type="evidence" value="ECO:0007669"/>
    <property type="project" value="TreeGrafter"/>
</dbReference>
<dbReference type="InterPro" id="IPR038297">
    <property type="entry name" value="CcmH/CycL/NrfF/Ccl2_sf"/>
</dbReference>
<dbReference type="PANTHER" id="PTHR47870">
    <property type="entry name" value="CYTOCHROME C-TYPE BIOGENESIS PROTEIN CCMH"/>
    <property type="match status" value="1"/>
</dbReference>
<evidence type="ECO:0000256" key="3">
    <source>
        <dbReference type="ARBA" id="ARBA00022723"/>
    </source>
</evidence>
<feature type="transmembrane region" description="Helical" evidence="7">
    <location>
        <begin position="117"/>
        <end position="138"/>
    </location>
</feature>
<dbReference type="InterPro" id="IPR051263">
    <property type="entry name" value="C-type_cytochrome_biogenesis"/>
</dbReference>
<evidence type="ECO:0000256" key="1">
    <source>
        <dbReference type="ARBA" id="ARBA00010342"/>
    </source>
</evidence>
<comment type="similarity">
    <text evidence="1 7">Belongs to the CcmH/CycL/Ccl2/NrfF family.</text>
</comment>
<organism evidence="9 10">
    <name type="scientific">Roseovarius halotolerans</name>
    <dbReference type="NCBI Taxonomy" id="505353"/>
    <lineage>
        <taxon>Bacteria</taxon>
        <taxon>Pseudomonadati</taxon>
        <taxon>Pseudomonadota</taxon>
        <taxon>Alphaproteobacteria</taxon>
        <taxon>Rhodobacterales</taxon>
        <taxon>Roseobacteraceae</taxon>
        <taxon>Roseovarius</taxon>
    </lineage>
</organism>
<dbReference type="CDD" id="cd16378">
    <property type="entry name" value="CcmH_N"/>
    <property type="match status" value="1"/>
</dbReference>
<keyword evidence="4 7" id="KW-0732">Signal</keyword>
<keyword evidence="7" id="KW-1133">Transmembrane helix</keyword>
<evidence type="ECO:0000256" key="7">
    <source>
        <dbReference type="RuleBase" id="RU364112"/>
    </source>
</evidence>
<keyword evidence="7" id="KW-0812">Transmembrane</keyword>
<evidence type="ECO:0000256" key="2">
    <source>
        <dbReference type="ARBA" id="ARBA00022617"/>
    </source>
</evidence>
<comment type="function">
    <text evidence="7">Possible subunit of a heme lyase.</text>
</comment>
<keyword evidence="2 7" id="KW-0349">Heme</keyword>
<evidence type="ECO:0000256" key="6">
    <source>
        <dbReference type="ARBA" id="ARBA00023004"/>
    </source>
</evidence>
<evidence type="ECO:0000256" key="4">
    <source>
        <dbReference type="ARBA" id="ARBA00022729"/>
    </source>
</evidence>
<feature type="domain" description="CcmH/CycL/Ccl2/NrfF N-terminal" evidence="8">
    <location>
        <begin position="22"/>
        <end position="164"/>
    </location>
</feature>
<feature type="chain" id="PRO_5011817669" description="Cytochrome c-type biogenesis protein" evidence="7">
    <location>
        <begin position="28"/>
        <end position="166"/>
    </location>
</feature>
<keyword evidence="10" id="KW-1185">Reference proteome</keyword>
<proteinExistence type="inferred from homology"/>
<sequence length="166" mass="18337">MTRARAKGMLRALALALVLGMALLAQMSGEARAVQPDEVLDDPALEERARDISSGLRCLVCRNESIDDSNAELARDLRLLVRERLVAGDSDKEVVEFVVDRYGEYVLLQPRATGSNLVLWLAGPIMLLLGGAIGWSYMRRRGRASETPAQALSEAEAERLREIMKE</sequence>
<dbReference type="Gene3D" id="1.10.8.640">
    <property type="entry name" value="Cytochrome C biogenesis protein"/>
    <property type="match status" value="1"/>
</dbReference>
<name>A0A1X6YIH5_9RHOB</name>
<reference evidence="9 10" key="1">
    <citation type="submission" date="2017-03" db="EMBL/GenBank/DDBJ databases">
        <authorList>
            <person name="Afonso C.L."/>
            <person name="Miller P.J."/>
            <person name="Scott M.A."/>
            <person name="Spackman E."/>
            <person name="Goraichik I."/>
            <person name="Dimitrov K.M."/>
            <person name="Suarez D.L."/>
            <person name="Swayne D.E."/>
        </authorList>
    </citation>
    <scope>NUCLEOTIDE SEQUENCE [LARGE SCALE GENOMIC DNA]</scope>
    <source>
        <strain evidence="9 10">CECT 8110</strain>
    </source>
</reference>
<dbReference type="GO" id="GO:0017004">
    <property type="term" value="P:cytochrome complex assembly"/>
    <property type="evidence" value="ECO:0007669"/>
    <property type="project" value="UniProtKB-KW"/>
</dbReference>
<evidence type="ECO:0000313" key="9">
    <source>
        <dbReference type="EMBL" id="SLN22576.1"/>
    </source>
</evidence>
<keyword evidence="7" id="KW-0472">Membrane</keyword>
<protein>
    <recommendedName>
        <fullName evidence="7">Cytochrome c-type biogenesis protein</fullName>
    </recommendedName>
</protein>
<dbReference type="GO" id="GO:0046872">
    <property type="term" value="F:metal ion binding"/>
    <property type="evidence" value="ECO:0007669"/>
    <property type="project" value="UniProtKB-KW"/>
</dbReference>
<dbReference type="Pfam" id="PF03918">
    <property type="entry name" value="CcmH"/>
    <property type="match status" value="1"/>
</dbReference>
<dbReference type="Proteomes" id="UP000193207">
    <property type="component" value="Unassembled WGS sequence"/>
</dbReference>
<feature type="signal peptide" evidence="7">
    <location>
        <begin position="1"/>
        <end position="27"/>
    </location>
</feature>
<accession>A0A1X6YIH5</accession>
<evidence type="ECO:0000313" key="10">
    <source>
        <dbReference type="Proteomes" id="UP000193207"/>
    </source>
</evidence>
<evidence type="ECO:0000256" key="5">
    <source>
        <dbReference type="ARBA" id="ARBA00022748"/>
    </source>
</evidence>
<dbReference type="EMBL" id="FWFU01000001">
    <property type="protein sequence ID" value="SLN22576.1"/>
    <property type="molecule type" value="Genomic_DNA"/>
</dbReference>